<name>A0A074XTU4_AURPU</name>
<feature type="chain" id="PRO_5005104628" description="Carboxylic ester hydrolase" evidence="3">
    <location>
        <begin position="20"/>
        <end position="564"/>
    </location>
</feature>
<dbReference type="GeneID" id="40742565"/>
<dbReference type="OrthoDB" id="408631at2759"/>
<keyword evidence="6" id="KW-1185">Reference proteome</keyword>
<reference evidence="5 6" key="1">
    <citation type="journal article" date="2014" name="BMC Genomics">
        <title>Genome sequencing of four Aureobasidium pullulans varieties: biotechnological potential, stress tolerance, and description of new species.</title>
        <authorList>
            <person name="Gostin Ar C."/>
            <person name="Ohm R.A."/>
            <person name="Kogej T."/>
            <person name="Sonjak S."/>
            <person name="Turk M."/>
            <person name="Zajc J."/>
            <person name="Zalar P."/>
            <person name="Grube M."/>
            <person name="Sun H."/>
            <person name="Han J."/>
            <person name="Sharma A."/>
            <person name="Chiniquy J."/>
            <person name="Ngan C.Y."/>
            <person name="Lipzen A."/>
            <person name="Barry K."/>
            <person name="Grigoriev I.V."/>
            <person name="Gunde-Cimerman N."/>
        </authorList>
    </citation>
    <scope>NUCLEOTIDE SEQUENCE [LARGE SCALE GENOMIC DNA]</scope>
    <source>
        <strain evidence="5 6">EXF-150</strain>
    </source>
</reference>
<keyword evidence="3" id="KW-0732">Signal</keyword>
<organism evidence="5 6">
    <name type="scientific">Aureobasidium pullulans EXF-150</name>
    <dbReference type="NCBI Taxonomy" id="1043002"/>
    <lineage>
        <taxon>Eukaryota</taxon>
        <taxon>Fungi</taxon>
        <taxon>Dikarya</taxon>
        <taxon>Ascomycota</taxon>
        <taxon>Pezizomycotina</taxon>
        <taxon>Dothideomycetes</taxon>
        <taxon>Dothideomycetidae</taxon>
        <taxon>Dothideales</taxon>
        <taxon>Saccotheciaceae</taxon>
        <taxon>Aureobasidium</taxon>
    </lineage>
</organism>
<evidence type="ECO:0000256" key="2">
    <source>
        <dbReference type="ARBA" id="ARBA00022801"/>
    </source>
</evidence>
<protein>
    <recommendedName>
        <fullName evidence="3">Carboxylic ester hydrolase</fullName>
        <ecNumber evidence="3">3.1.1.-</ecNumber>
    </recommendedName>
</protein>
<accession>A0A074XTU4</accession>
<dbReference type="Pfam" id="PF00135">
    <property type="entry name" value="COesterase"/>
    <property type="match status" value="1"/>
</dbReference>
<dbReference type="EMBL" id="KL584977">
    <property type="protein sequence ID" value="KEQ87049.1"/>
    <property type="molecule type" value="Genomic_DNA"/>
</dbReference>
<gene>
    <name evidence="5" type="ORF">M438DRAFT_268497</name>
</gene>
<dbReference type="STRING" id="1043002.A0A074XTU4"/>
<feature type="signal peptide" evidence="3">
    <location>
        <begin position="1"/>
        <end position="19"/>
    </location>
</feature>
<proteinExistence type="inferred from homology"/>
<dbReference type="Proteomes" id="UP000030706">
    <property type="component" value="Unassembled WGS sequence"/>
</dbReference>
<sequence length="564" mass="60462">MSTSRYFLLYLWAASLVSSHAVGSAQTGPTVRIENGLVLGTTTSVPAASATVDQFLGIPFAQSPPERFSPPRAASQVGVINATAWKPACIQQFTYPVSSQQFTESVFNSPAPVESEDCLYLNIYAPATQPNDRNGRAVLFWLYGGGLEFGNAGQPAYDGSQFAGYEDVIVVTTNYRTNVFGFPSSPELPLTGHNLGFLDQRFALDWVQRNIHAFGGDPSKVTIFGESAGAFSVDALLTSYPKDSNPPFRGAIMESGQASYIGSPTTSSVPAWYNLTGELGCPGNFASNLSCVRAANATDIKRIIEIHSLEFNPSPENVTLVSDPAQRRALGQIAKVPIMGGANAQEGRVFQVGQDNITEFLNSYLSSSPALILAIEEEYPLGENGLNTPYDVISQIWTDYIFQCPQALLTNASAASGIPTWRYYFNASFTNTQRYPDLGVYHSSEIPIVFSTYPLFNVTTQEYALSRFMRGAWATFAKNPATGPGWNAVGTGIVGAVYSTPFDGLLGGVLTSSNETVLQGQWNLGTLGDVGEVKGSGVTVLPQSIADGRCALFAPVYEALLQGS</sequence>
<dbReference type="HOGENOM" id="CLU_006586_15_0_1"/>
<dbReference type="EC" id="3.1.1.-" evidence="3"/>
<dbReference type="SUPFAM" id="SSF53474">
    <property type="entry name" value="alpha/beta-Hydrolases"/>
    <property type="match status" value="1"/>
</dbReference>
<dbReference type="AlphaFoldDB" id="A0A074XTU4"/>
<feature type="domain" description="Carboxylesterase type B" evidence="4">
    <location>
        <begin position="29"/>
        <end position="479"/>
    </location>
</feature>
<evidence type="ECO:0000256" key="3">
    <source>
        <dbReference type="RuleBase" id="RU361235"/>
    </source>
</evidence>
<dbReference type="Gene3D" id="3.40.50.1820">
    <property type="entry name" value="alpha/beta hydrolase"/>
    <property type="match status" value="1"/>
</dbReference>
<keyword evidence="2 3" id="KW-0378">Hydrolase</keyword>
<dbReference type="PROSITE" id="PS00941">
    <property type="entry name" value="CARBOXYLESTERASE_B_2"/>
    <property type="match status" value="1"/>
</dbReference>
<dbReference type="InterPro" id="IPR050654">
    <property type="entry name" value="AChE-related_enzymes"/>
</dbReference>
<dbReference type="PANTHER" id="PTHR43918">
    <property type="entry name" value="ACETYLCHOLINESTERASE"/>
    <property type="match status" value="1"/>
</dbReference>
<comment type="similarity">
    <text evidence="1 3">Belongs to the type-B carboxylesterase/lipase family.</text>
</comment>
<dbReference type="InterPro" id="IPR019826">
    <property type="entry name" value="Carboxylesterase_B_AS"/>
</dbReference>
<evidence type="ECO:0000313" key="5">
    <source>
        <dbReference type="EMBL" id="KEQ87049.1"/>
    </source>
</evidence>
<dbReference type="PROSITE" id="PS00122">
    <property type="entry name" value="CARBOXYLESTERASE_B_1"/>
    <property type="match status" value="1"/>
</dbReference>
<evidence type="ECO:0000259" key="4">
    <source>
        <dbReference type="Pfam" id="PF00135"/>
    </source>
</evidence>
<dbReference type="RefSeq" id="XP_029763236.1">
    <property type="nucleotide sequence ID" value="XM_029900259.1"/>
</dbReference>
<dbReference type="ESTHER" id="aurpu-a0a074xtu4">
    <property type="family name" value="Fungal_carboxylesterase_lipase"/>
</dbReference>
<evidence type="ECO:0000256" key="1">
    <source>
        <dbReference type="ARBA" id="ARBA00005964"/>
    </source>
</evidence>
<evidence type="ECO:0000313" key="6">
    <source>
        <dbReference type="Proteomes" id="UP000030706"/>
    </source>
</evidence>
<dbReference type="PANTHER" id="PTHR43918:SF4">
    <property type="entry name" value="CARBOXYLIC ESTER HYDROLASE"/>
    <property type="match status" value="1"/>
</dbReference>
<dbReference type="GO" id="GO:0052689">
    <property type="term" value="F:carboxylic ester hydrolase activity"/>
    <property type="evidence" value="ECO:0007669"/>
    <property type="project" value="TreeGrafter"/>
</dbReference>
<dbReference type="InterPro" id="IPR029058">
    <property type="entry name" value="AB_hydrolase_fold"/>
</dbReference>
<dbReference type="InterPro" id="IPR002018">
    <property type="entry name" value="CarbesteraseB"/>
</dbReference>
<dbReference type="InterPro" id="IPR019819">
    <property type="entry name" value="Carboxylesterase_B_CS"/>
</dbReference>